<accession>A0A7Z0J584</accession>
<name>A0A7Z0J584_9MICO</name>
<sequence>MTDREELARAIGGVLFNVSNFPKPAQARLLGQDMKPLKDKFTDAILAAGFRKPAEPESEDQRIEAWEAIARHPFFRECYETDGTLLDAMLAKLSTPAEPVTVEWEYGAGLNGPRGHRRVMGISAIPAGPWLPVPDAEGEG</sequence>
<dbReference type="Proteomes" id="UP000537260">
    <property type="component" value="Unassembled WGS sequence"/>
</dbReference>
<comment type="caution">
    <text evidence="1">The sequence shown here is derived from an EMBL/GenBank/DDBJ whole genome shotgun (WGS) entry which is preliminary data.</text>
</comment>
<keyword evidence="2" id="KW-1185">Reference proteome</keyword>
<dbReference type="RefSeq" id="WP_179577980.1">
    <property type="nucleotide sequence ID" value="NZ_JACCFM010000001.1"/>
</dbReference>
<protein>
    <recommendedName>
        <fullName evidence="3">Gluconate 2-dehydrogenase subunit 3 family protein</fullName>
    </recommendedName>
</protein>
<evidence type="ECO:0008006" key="3">
    <source>
        <dbReference type="Google" id="ProtNLM"/>
    </source>
</evidence>
<proteinExistence type="predicted"/>
<gene>
    <name evidence="1" type="ORF">HNR05_000968</name>
</gene>
<reference evidence="1 2" key="1">
    <citation type="submission" date="2020-07" db="EMBL/GenBank/DDBJ databases">
        <title>Sequencing the genomes of 1000 actinobacteria strains.</title>
        <authorList>
            <person name="Klenk H.-P."/>
        </authorList>
    </citation>
    <scope>NUCLEOTIDE SEQUENCE [LARGE SCALE GENOMIC DNA]</scope>
    <source>
        <strain evidence="1 2">LI1</strain>
    </source>
</reference>
<dbReference type="AlphaFoldDB" id="A0A7Z0J584"/>
<organism evidence="1 2">
    <name type="scientific">Glaciibacter psychrotolerans</name>
    <dbReference type="NCBI Taxonomy" id="670054"/>
    <lineage>
        <taxon>Bacteria</taxon>
        <taxon>Bacillati</taxon>
        <taxon>Actinomycetota</taxon>
        <taxon>Actinomycetes</taxon>
        <taxon>Micrococcales</taxon>
        <taxon>Microbacteriaceae</taxon>
        <taxon>Glaciibacter</taxon>
    </lineage>
</organism>
<evidence type="ECO:0000313" key="2">
    <source>
        <dbReference type="Proteomes" id="UP000537260"/>
    </source>
</evidence>
<dbReference type="EMBL" id="JACCFM010000001">
    <property type="protein sequence ID" value="NYJ19177.1"/>
    <property type="molecule type" value="Genomic_DNA"/>
</dbReference>
<evidence type="ECO:0000313" key="1">
    <source>
        <dbReference type="EMBL" id="NYJ19177.1"/>
    </source>
</evidence>